<keyword evidence="1" id="KW-0378">Hydrolase</keyword>
<sequence>MLVDLKRALLNPIYSKTTMASSGCIMKCAAILILSVIIMLGGVAARNLHGSNLHDFPTGGGVEELVFAKNISFRIPITYQLSSHPPYIHLHDSSTIINADKEHLKKIFTGEVTRSSTGAYVVFALIGTQHYPMKLSLDITSDLTWVQCKPCEQCYPKYNAVYNPANSSTFMNTMCQDHYCKIEADNYYKIEVDRVMRFCTDDRRCLFGHAYRDDKNIMGSLVSDYFEFQEMAGTEKAFHSHLTFGCAHSTIGSFNREVDGVLGLGGGPFSLISQLEISAFSHCLPPPNSGKTSYILFGDAAQTRGPGAYMIVNRRFPSRYYLKLHNIALLDHQKKITLDGVPSNTFAIDADRFGGFYLDIGTPFINLPQVAYHELRKVLHSTLLAYNIRPIVSSDPSDFCFETSFDDVKHISLVFAVSLHDLIITGNQLIYENFDSKGVICLGVVESKSKETILGRNAQTNRNIGYDFEVGLITFQDMEC</sequence>
<dbReference type="EMBL" id="CM037025">
    <property type="protein sequence ID" value="KAH7662045.1"/>
    <property type="molecule type" value="Genomic_DNA"/>
</dbReference>
<evidence type="ECO:0000313" key="1">
    <source>
        <dbReference type="EMBL" id="KAH7662045.1"/>
    </source>
</evidence>
<evidence type="ECO:0000313" key="2">
    <source>
        <dbReference type="Proteomes" id="UP000827976"/>
    </source>
</evidence>
<accession>A0ACB7UNF9</accession>
<comment type="caution">
    <text evidence="1">The sequence shown here is derived from an EMBL/GenBank/DDBJ whole genome shotgun (WGS) entry which is preliminary data.</text>
</comment>
<gene>
    <name evidence="1" type="ORF">IHE45_15G105200</name>
</gene>
<proteinExistence type="predicted"/>
<reference evidence="2" key="1">
    <citation type="journal article" date="2022" name="Nat. Commun.">
        <title>Chromosome evolution and the genetic basis of agronomically important traits in greater yam.</title>
        <authorList>
            <person name="Bredeson J.V."/>
            <person name="Lyons J.B."/>
            <person name="Oniyinde I.O."/>
            <person name="Okereke N.R."/>
            <person name="Kolade O."/>
            <person name="Nnabue I."/>
            <person name="Nwadili C.O."/>
            <person name="Hribova E."/>
            <person name="Parker M."/>
            <person name="Nwogha J."/>
            <person name="Shu S."/>
            <person name="Carlson J."/>
            <person name="Kariba R."/>
            <person name="Muthemba S."/>
            <person name="Knop K."/>
            <person name="Barton G.J."/>
            <person name="Sherwood A.V."/>
            <person name="Lopez-Montes A."/>
            <person name="Asiedu R."/>
            <person name="Jamnadass R."/>
            <person name="Muchugi A."/>
            <person name="Goodstein D."/>
            <person name="Egesi C.N."/>
            <person name="Featherston J."/>
            <person name="Asfaw A."/>
            <person name="Simpson G.G."/>
            <person name="Dolezel J."/>
            <person name="Hendre P.S."/>
            <person name="Van Deynze A."/>
            <person name="Kumar P.L."/>
            <person name="Obidiegwu J.E."/>
            <person name="Bhattacharjee R."/>
            <person name="Rokhsar D.S."/>
        </authorList>
    </citation>
    <scope>NUCLEOTIDE SEQUENCE [LARGE SCALE GENOMIC DNA]</scope>
    <source>
        <strain evidence="2">cv. TDa95/00328</strain>
    </source>
</reference>
<protein>
    <submittedName>
        <fullName evidence="1">Aspartic peptidase A1 family protein</fullName>
        <ecNumber evidence="1">3.4.23.12</ecNumber>
    </submittedName>
</protein>
<dbReference type="Proteomes" id="UP000827976">
    <property type="component" value="Chromosome 15"/>
</dbReference>
<dbReference type="EC" id="3.4.23.12" evidence="1"/>
<name>A0ACB7UNF9_DIOAL</name>
<keyword evidence="2" id="KW-1185">Reference proteome</keyword>
<organism evidence="1 2">
    <name type="scientific">Dioscorea alata</name>
    <name type="common">Purple yam</name>
    <dbReference type="NCBI Taxonomy" id="55571"/>
    <lineage>
        <taxon>Eukaryota</taxon>
        <taxon>Viridiplantae</taxon>
        <taxon>Streptophyta</taxon>
        <taxon>Embryophyta</taxon>
        <taxon>Tracheophyta</taxon>
        <taxon>Spermatophyta</taxon>
        <taxon>Magnoliopsida</taxon>
        <taxon>Liliopsida</taxon>
        <taxon>Dioscoreales</taxon>
        <taxon>Dioscoreaceae</taxon>
        <taxon>Dioscorea</taxon>
    </lineage>
</organism>